<dbReference type="Proteomes" id="UP000443153">
    <property type="component" value="Unassembled WGS sequence"/>
</dbReference>
<dbReference type="AlphaFoldDB" id="A0A6I2MU85"/>
<dbReference type="InterPro" id="IPR029464">
    <property type="entry name" value="HSDR_N"/>
</dbReference>
<dbReference type="EMBL" id="WKJH01000030">
    <property type="protein sequence ID" value="MRX65934.1"/>
    <property type="molecule type" value="Genomic_DNA"/>
</dbReference>
<proteinExistence type="predicted"/>
<keyword evidence="3" id="KW-1185">Reference proteome</keyword>
<keyword evidence="2" id="KW-0378">Hydrolase</keyword>
<keyword evidence="2" id="KW-0540">Nuclease</keyword>
<dbReference type="Pfam" id="PF13588">
    <property type="entry name" value="HSDR_N_2"/>
    <property type="match status" value="1"/>
</dbReference>
<comment type="caution">
    <text evidence="2">The sequence shown here is derived from an EMBL/GenBank/DDBJ whole genome shotgun (WGS) entry which is preliminary data.</text>
</comment>
<reference evidence="2 3" key="1">
    <citation type="submission" date="2019-11" db="EMBL/GenBank/DDBJ databases">
        <title>Maribacter lutea sp. nov., a marine bacterium isolated from intertidal sand.</title>
        <authorList>
            <person name="Liu A."/>
        </authorList>
    </citation>
    <scope>NUCLEOTIDE SEQUENCE [LARGE SCALE GENOMIC DNA]</scope>
    <source>
        <strain evidence="2 3">RZ05</strain>
    </source>
</reference>
<dbReference type="OrthoDB" id="9790377at2"/>
<organism evidence="2 3">
    <name type="scientific">Maribacter luteus</name>
    <dbReference type="NCBI Taxonomy" id="2594478"/>
    <lineage>
        <taxon>Bacteria</taxon>
        <taxon>Pseudomonadati</taxon>
        <taxon>Bacteroidota</taxon>
        <taxon>Flavobacteriia</taxon>
        <taxon>Flavobacteriales</taxon>
        <taxon>Flavobacteriaceae</taxon>
        <taxon>Maribacter</taxon>
    </lineage>
</organism>
<name>A0A6I2MU85_9FLAO</name>
<evidence type="ECO:0000259" key="1">
    <source>
        <dbReference type="Pfam" id="PF13588"/>
    </source>
</evidence>
<keyword evidence="2" id="KW-0255">Endonuclease</keyword>
<protein>
    <submittedName>
        <fullName evidence="2">Restriction endonuclease subunit R</fullName>
    </submittedName>
</protein>
<gene>
    <name evidence="2" type="ORF">GJ691_17420</name>
</gene>
<evidence type="ECO:0000313" key="2">
    <source>
        <dbReference type="EMBL" id="MRX65934.1"/>
    </source>
</evidence>
<evidence type="ECO:0000313" key="3">
    <source>
        <dbReference type="Proteomes" id="UP000443153"/>
    </source>
</evidence>
<accession>A0A6I2MU85</accession>
<feature type="domain" description="Type I restriction enzyme R protein N-terminal" evidence="1">
    <location>
        <begin position="35"/>
        <end position="144"/>
    </location>
</feature>
<dbReference type="RefSeq" id="WP_154369260.1">
    <property type="nucleotide sequence ID" value="NZ_WKJH01000030.1"/>
</dbReference>
<dbReference type="GO" id="GO:0004519">
    <property type="term" value="F:endonuclease activity"/>
    <property type="evidence" value="ECO:0007669"/>
    <property type="project" value="UniProtKB-KW"/>
</dbReference>
<sequence length="148" mass="17821">MQRLNFPHYDFRFKNSENNIYIFDAIRKKFVVLQPEEWVRQNVVQYLITEKKYPKSLINVEKQIIVNKIKKRYDVVVFDSIGNIVLLVECKAPQIPITQKTFDQIARYNMNLNATYLMVTNGLDHIYCKMDYTQEKYTFLKHIPDFSR</sequence>